<dbReference type="InterPro" id="IPR053966">
    <property type="entry name" value="INTS1_INTS2-bd"/>
</dbReference>
<feature type="domain" description="Integrator complex subunit 1 R4" evidence="4">
    <location>
        <begin position="1904"/>
        <end position="1989"/>
    </location>
</feature>
<dbReference type="EMBL" id="JASPKY010000095">
    <property type="protein sequence ID" value="KAK9737778.1"/>
    <property type="molecule type" value="Genomic_DNA"/>
</dbReference>
<dbReference type="Gene3D" id="1.25.10.10">
    <property type="entry name" value="Leucine-rich Repeat Variant"/>
    <property type="match status" value="1"/>
</dbReference>
<dbReference type="GO" id="GO:0032039">
    <property type="term" value="C:integrator complex"/>
    <property type="evidence" value="ECO:0007669"/>
    <property type="project" value="InterPro"/>
</dbReference>
<evidence type="ECO:0000313" key="7">
    <source>
        <dbReference type="Proteomes" id="UP001458880"/>
    </source>
</evidence>
<evidence type="ECO:0000259" key="5">
    <source>
        <dbReference type="Pfam" id="PF22929"/>
    </source>
</evidence>
<comment type="caution">
    <text evidence="6">The sequence shown here is derived from an EMBL/GenBank/DDBJ whole genome shotgun (WGS) entry which is preliminary data.</text>
</comment>
<dbReference type="SUPFAM" id="SSF48371">
    <property type="entry name" value="ARM repeat"/>
    <property type="match status" value="1"/>
</dbReference>
<feature type="domain" description="Integrator complex subunit 1 R4" evidence="4">
    <location>
        <begin position="2014"/>
        <end position="2106"/>
    </location>
</feature>
<accession>A0AAW1LVJ8</accession>
<dbReference type="Pfam" id="PF22928">
    <property type="entry name" value="INTS1_R4"/>
    <property type="match status" value="2"/>
</dbReference>
<feature type="domain" description="Integrator complex subunit 1 RPB2-binding" evidence="2">
    <location>
        <begin position="326"/>
        <end position="480"/>
    </location>
</feature>
<dbReference type="PANTHER" id="PTHR21224">
    <property type="entry name" value="INTEGRATOR COMPLEX SUBUNIT 1"/>
    <property type="match status" value="1"/>
</dbReference>
<feature type="region of interest" description="Disordered" evidence="1">
    <location>
        <begin position="1"/>
        <end position="89"/>
    </location>
</feature>
<evidence type="ECO:0000259" key="2">
    <source>
        <dbReference type="Pfam" id="PF12432"/>
    </source>
</evidence>
<dbReference type="InterPro" id="IPR038902">
    <property type="entry name" value="INTS1"/>
</dbReference>
<feature type="domain" description="Integrator complex subunit 1 R3" evidence="3">
    <location>
        <begin position="1703"/>
        <end position="1858"/>
    </location>
</feature>
<dbReference type="Pfam" id="PF22927">
    <property type="entry name" value="INT1_R3"/>
    <property type="match status" value="1"/>
</dbReference>
<dbReference type="InterPro" id="IPR022145">
    <property type="entry name" value="INTS1_RPB2-bd"/>
</dbReference>
<dbReference type="PANTHER" id="PTHR21224:SF1">
    <property type="entry name" value="INTEGRATOR COMPLEX SUBUNIT 1"/>
    <property type="match status" value="1"/>
</dbReference>
<name>A0AAW1LVJ8_POPJA</name>
<feature type="domain" description="Integrator complex subunit 1 INTS2-binding" evidence="5">
    <location>
        <begin position="948"/>
        <end position="1262"/>
    </location>
</feature>
<evidence type="ECO:0008006" key="8">
    <source>
        <dbReference type="Google" id="ProtNLM"/>
    </source>
</evidence>
<organism evidence="6 7">
    <name type="scientific">Popillia japonica</name>
    <name type="common">Japanese beetle</name>
    <dbReference type="NCBI Taxonomy" id="7064"/>
    <lineage>
        <taxon>Eukaryota</taxon>
        <taxon>Metazoa</taxon>
        <taxon>Ecdysozoa</taxon>
        <taxon>Arthropoda</taxon>
        <taxon>Hexapoda</taxon>
        <taxon>Insecta</taxon>
        <taxon>Pterygota</taxon>
        <taxon>Neoptera</taxon>
        <taxon>Endopterygota</taxon>
        <taxon>Coleoptera</taxon>
        <taxon>Polyphaga</taxon>
        <taxon>Scarabaeiformia</taxon>
        <taxon>Scarabaeidae</taxon>
        <taxon>Rutelinae</taxon>
        <taxon>Popillia</taxon>
    </lineage>
</organism>
<dbReference type="Pfam" id="PF22929">
    <property type="entry name" value="INTS1_INTS2-bd"/>
    <property type="match status" value="1"/>
</dbReference>
<dbReference type="Pfam" id="PF12432">
    <property type="entry name" value="INTS1_RP2B-bd"/>
    <property type="match status" value="1"/>
</dbReference>
<reference evidence="6 7" key="1">
    <citation type="journal article" date="2024" name="BMC Genomics">
        <title>De novo assembly and annotation of Popillia japonica's genome with initial clues to its potential as an invasive pest.</title>
        <authorList>
            <person name="Cucini C."/>
            <person name="Boschi S."/>
            <person name="Funari R."/>
            <person name="Cardaioli E."/>
            <person name="Iannotti N."/>
            <person name="Marturano G."/>
            <person name="Paoli F."/>
            <person name="Bruttini M."/>
            <person name="Carapelli A."/>
            <person name="Frati F."/>
            <person name="Nardi F."/>
        </authorList>
    </citation>
    <scope>NUCLEOTIDE SEQUENCE [LARGE SCALE GENOMIC DNA]</scope>
    <source>
        <strain evidence="6">DMR45628</strain>
    </source>
</reference>
<dbReference type="GO" id="GO:0034474">
    <property type="term" value="P:U2 snRNA 3'-end processing"/>
    <property type="evidence" value="ECO:0007669"/>
    <property type="project" value="InterPro"/>
</dbReference>
<evidence type="ECO:0000313" key="6">
    <source>
        <dbReference type="EMBL" id="KAK9737778.1"/>
    </source>
</evidence>
<evidence type="ECO:0000256" key="1">
    <source>
        <dbReference type="SAM" id="MobiDB-lite"/>
    </source>
</evidence>
<keyword evidence="7" id="KW-1185">Reference proteome</keyword>
<evidence type="ECO:0000259" key="3">
    <source>
        <dbReference type="Pfam" id="PF22927"/>
    </source>
</evidence>
<gene>
    <name evidence="6" type="ORF">QE152_g10437</name>
</gene>
<protein>
    <recommendedName>
        <fullName evidence="8">Integrator complex subunit 1</fullName>
    </recommendedName>
</protein>
<dbReference type="InterPro" id="IPR016024">
    <property type="entry name" value="ARM-type_fold"/>
</dbReference>
<dbReference type="Proteomes" id="UP001458880">
    <property type="component" value="Unassembled WGS sequence"/>
</dbReference>
<feature type="compositionally biased region" description="Low complexity" evidence="1">
    <location>
        <begin position="46"/>
        <end position="59"/>
    </location>
</feature>
<dbReference type="InterPro" id="IPR011989">
    <property type="entry name" value="ARM-like"/>
</dbReference>
<dbReference type="InterPro" id="IPR053965">
    <property type="entry name" value="INTS1_R4"/>
</dbReference>
<proteinExistence type="predicted"/>
<sequence>MDRGKPLPGTRGPKNKITQQPPDLFIALGSKQTSSRDDPKRPVPLPKSSTSHLPSTSSKVGQPERKREVSSSSLQPVPPPKKMKVNLPNRPPGVAVAGMSTLLPSDRSLGQVGSEPWENLAVDCDPCDLTELVLNNAQLGHLEKAVAYILGGIRGLRTQRLKPCKLLYSSLLLICHCRPNLFTNDHVVNAIISSMRRDITAGLKTPTKNNSSNQILFINTLIYAFNDVEHWPEIFVKLYVEDAVGDRVWIDNSFCKPFVDNIKTAFGTKQPPKLLLASETWVPTGRDTSSPLTVNSNDDDESCSEQKALVDSWNIRVYPRYTQSQEMVEQIVLEAIKEQLTRRQQPDTVTKNFVRFLSIACGLVEIRVISVSRIENWLHNHKLMKPAQELLAYLCYNCSANTQRDIEVVAQLSKLRLKNKPLVTFFNNCLKEMVLSFPENLYPLLKYTIYNELSNTRNTNNLFVVGAMFQVAPDASADAFTDICLELLLNKDDYLRSLRALLKEINRVLRHDFNLLSIVHSMLRERKEITNLIRESEYRERMFLSLADLVCMCMLLCVNSQVRDAATQSKRDAAILQSFQMQVSNMQREAITWLHDSALRIFRPNISDFQYVLHKVLLLEQVDHYCKVDSWPGENERNLFFRLTSEVPLLEATLLRILLIGISKEHPVNANEIIDICDQLIRRSGNLGPDCLEPLLMDKIEIVDFFLNLCSYNYPENIGLPPGYIPPKLAISALYWKSWLMLLILAAHNPASFGQLAWTKYPILRMFMEMCITNHFSFPPPTMVTGETMDDYNSKEQQILVLEKQKILEFESHLAAASTKVEINEQTSLLLPQLMELNPQGDIRRPPQVVLDQLQNLNNTHRMGHLLCRSRHPDFLLDIMSRQGGTAHMPWLAELVHNSEGALAHLPVQCLCEYLLSNSPTEKLTKHSQLLAHLRTVANGHDPQNAFEVLEYLLRRLTSSHASSRAQAIKGLTLVLNPNDDLEVTSVNINNTHWLTHFISHFPHLNSVRTLLIHLLLQATLVETNPVHVSNYINFLATQGIDDSLPELPELILDLASLIVERSSITTYILPGENMQTLKDLISVFFVYLQRARQPTDDAFHWSENQDQVVVSWDNGEQCTLQILIVHASIILLTYGPVENSEHFEALLDIWFPLNEEQPKAYLVDTSEEALLVPDWLKLRMIRSNVPRLVDAAVEKLEAPQLVLFIQSFGIPVVSISKLLQTLDKATIGDSKLVVDSVLDKNYMIQLVEVQNRRGAIGGEIFIQALEMQTPCIKDDEVIDIGQLRNPLPAISKRSVTTTDYSITNVISVLSKMIDVNYQVDNKEDIRYLTKAIATDSTMTDKIIDFLGTAIATDSTMTDKIIDFLGTVPPLTLLKSGYQKQSLATLFRVLFTKDHFNEKTFTIATNILNMAHDTNCLLVINLKQFLQLNNKSIKCEPDTVLDPMKINQLSKHIKCEPDTVLDPMKINQLSKHDYLSNDENIGYLKNLGKKLGEMLLRNSEPEKTGLLVDWLSSVELQIAGPNEKLQMDLLFSKQKLSFRPLLISVLLQRASWRTLSSVVDHLLYNEMQYCPVSVLDFLTALTQSPKLWQGRDKATPKHYHSENVLHLNTQQLQRLLDYILQEAREADDDEWERKMESRVSLLQHSISTSLKPIILHLLKKTDSCNRAEHLLMMLYVSIPCIRRYLSNDHKLSRLHSDCVSSAVDVISHTLISALTATARIKDWNRRSQDLELCTRKLAATHPDLVLRQLPMIAGSLRGRAQYDWTVLKSRGHFVLFGQVLGLLELLQPYVFQKSDTLCNILDSYFLLLKYHGTMKELNHIVSRIVSFLQNWMMKDIKNALKYLQQNGHVLNDIQISQPSVRPLLSSVSFPTLDQSNSNEQILVGTATAPTPDPLPQHWPSLIAGLQSNDPLPSLQDLDHISNKKPQLLQSVSQHLYNTLSSLNSSVRTLSLNLVIKLLKHNPKASSEALPSILCCLESRNADIVESIINRCFIGTATAPTPDPLPQHWPSLIAGLQSNDPLPSLQDLDHISNKKPQLLQSVSQHLYNTLSSLNSSVRTLSLNLVIKLLKHNPKASSEALPSILCCLESRNADIVESIINRLPELVVTMQEYALVILTRVFQLGINSHINANAGICKSISLLNLQSGS</sequence>
<evidence type="ECO:0000259" key="4">
    <source>
        <dbReference type="Pfam" id="PF22928"/>
    </source>
</evidence>
<dbReference type="InterPro" id="IPR053964">
    <property type="entry name" value="INT1_R3"/>
</dbReference>